<dbReference type="AlphaFoldDB" id="A0A9N7TIB9"/>
<name>A0A9N7TIB9_PLEPL</name>
<dbReference type="EMBL" id="CADEAL010000056">
    <property type="protein sequence ID" value="CAB1413487.1"/>
    <property type="molecule type" value="Genomic_DNA"/>
</dbReference>
<proteinExistence type="predicted"/>
<evidence type="ECO:0000313" key="2">
    <source>
        <dbReference type="Proteomes" id="UP001153269"/>
    </source>
</evidence>
<keyword evidence="2" id="KW-1185">Reference proteome</keyword>
<protein>
    <submittedName>
        <fullName evidence="1">Uncharacterized protein</fullName>
    </submittedName>
</protein>
<evidence type="ECO:0000313" key="1">
    <source>
        <dbReference type="EMBL" id="CAB1413487.1"/>
    </source>
</evidence>
<comment type="caution">
    <text evidence="1">The sequence shown here is derived from an EMBL/GenBank/DDBJ whole genome shotgun (WGS) entry which is preliminary data.</text>
</comment>
<gene>
    <name evidence="1" type="ORF">PLEPLA_LOCUS1187</name>
</gene>
<accession>A0A9N7TIB9</accession>
<reference evidence="1" key="1">
    <citation type="submission" date="2020-03" db="EMBL/GenBank/DDBJ databases">
        <authorList>
            <person name="Weist P."/>
        </authorList>
    </citation>
    <scope>NUCLEOTIDE SEQUENCE</scope>
</reference>
<dbReference type="Proteomes" id="UP001153269">
    <property type="component" value="Unassembled WGS sequence"/>
</dbReference>
<sequence length="72" mass="8269">MSAELSCRRAALTRSRRSSDRLGIKYGMFHQPTCVSRVTASHTPSRYPQRWKISRQTEPSLLGDIERTKTAF</sequence>
<organism evidence="1 2">
    <name type="scientific">Pleuronectes platessa</name>
    <name type="common">European plaice</name>
    <dbReference type="NCBI Taxonomy" id="8262"/>
    <lineage>
        <taxon>Eukaryota</taxon>
        <taxon>Metazoa</taxon>
        <taxon>Chordata</taxon>
        <taxon>Craniata</taxon>
        <taxon>Vertebrata</taxon>
        <taxon>Euteleostomi</taxon>
        <taxon>Actinopterygii</taxon>
        <taxon>Neopterygii</taxon>
        <taxon>Teleostei</taxon>
        <taxon>Neoteleostei</taxon>
        <taxon>Acanthomorphata</taxon>
        <taxon>Carangaria</taxon>
        <taxon>Pleuronectiformes</taxon>
        <taxon>Pleuronectoidei</taxon>
        <taxon>Pleuronectidae</taxon>
        <taxon>Pleuronectes</taxon>
    </lineage>
</organism>